<protein>
    <submittedName>
        <fullName evidence="2">Signal peptide and transmembrane domain-containing protein</fullName>
    </submittedName>
</protein>
<dbReference type="EMBL" id="JAPCXC010000027">
    <property type="protein sequence ID" value="KAJ1610124.1"/>
    <property type="molecule type" value="Genomic_DNA"/>
</dbReference>
<evidence type="ECO:0000313" key="2">
    <source>
        <dbReference type="EMBL" id="KAJ1610124.1"/>
    </source>
</evidence>
<organism evidence="2">
    <name type="scientific">Cryptosporidium canis</name>
    <dbReference type="NCBI Taxonomy" id="195482"/>
    <lineage>
        <taxon>Eukaryota</taxon>
        <taxon>Sar</taxon>
        <taxon>Alveolata</taxon>
        <taxon>Apicomplexa</taxon>
        <taxon>Conoidasida</taxon>
        <taxon>Coccidia</taxon>
        <taxon>Eucoccidiorida</taxon>
        <taxon>Eimeriorina</taxon>
        <taxon>Cryptosporidiidae</taxon>
        <taxon>Cryptosporidium</taxon>
    </lineage>
</organism>
<gene>
    <name evidence="2" type="ORF">OJ253_1319</name>
</gene>
<accession>A0A9D5HXX5</accession>
<evidence type="ECO:0000256" key="1">
    <source>
        <dbReference type="SAM" id="Phobius"/>
    </source>
</evidence>
<feature type="transmembrane region" description="Helical" evidence="1">
    <location>
        <begin position="178"/>
        <end position="199"/>
    </location>
</feature>
<dbReference type="Proteomes" id="UP001067231">
    <property type="component" value="Unassembled WGS sequence"/>
</dbReference>
<keyword evidence="1" id="KW-1133">Transmembrane helix</keyword>
<reference evidence="2" key="1">
    <citation type="submission" date="2022-10" db="EMBL/GenBank/DDBJ databases">
        <title>Adaptive evolution leads to modifications in subtelomeric GC content in a zoonotic Cryptosporidium species.</title>
        <authorList>
            <person name="Li J."/>
            <person name="Feng Y."/>
            <person name="Xiao L."/>
        </authorList>
    </citation>
    <scope>NUCLEOTIDE SEQUENCE</scope>
    <source>
        <strain evidence="2">33844</strain>
    </source>
</reference>
<name>A0A9D5HXX5_9CRYT</name>
<keyword evidence="1" id="KW-0472">Membrane</keyword>
<proteinExistence type="predicted"/>
<keyword evidence="1 2" id="KW-0812">Transmembrane</keyword>
<dbReference type="AlphaFoldDB" id="A0A9D5HXX5"/>
<dbReference type="OrthoDB" id="340342at2759"/>
<sequence>MREVIFSLLVWSMLFGMINGWLLNFDIVPNSLLEKNVISLKSCRLNYWTQHNTECMDGCSMIGELRYGPNYLSSSKAQEFPYSVGISCSMQGLAGIFSKSGQKEDYWMKMDICTSAEHSLAEVLLTELNYDSRRFLKDSVIISNVGTSKRMAEPVYVGAYYMSSIGERLRYKHAFYKYVKYSLVVDLLLICLLVVNSVTYRYRLIRLNKGKGKLE</sequence>
<comment type="caution">
    <text evidence="2">The sequence shown here is derived from an EMBL/GenBank/DDBJ whole genome shotgun (WGS) entry which is preliminary data.</text>
</comment>